<accession>A0A7Y0DZN7</accession>
<keyword evidence="3" id="KW-1185">Reference proteome</keyword>
<name>A0A7Y0DZN7_9PROT</name>
<evidence type="ECO:0000256" key="1">
    <source>
        <dbReference type="SAM" id="MobiDB-lite"/>
    </source>
</evidence>
<feature type="region of interest" description="Disordered" evidence="1">
    <location>
        <begin position="13"/>
        <end position="49"/>
    </location>
</feature>
<reference evidence="2 3" key="1">
    <citation type="submission" date="2020-04" db="EMBL/GenBank/DDBJ databases">
        <title>Rhodospirillaceae bacterium KN72 isolated from deep sea.</title>
        <authorList>
            <person name="Zhang D.-C."/>
        </authorList>
    </citation>
    <scope>NUCLEOTIDE SEQUENCE [LARGE SCALE GENOMIC DNA]</scope>
    <source>
        <strain evidence="2 3">KN72</strain>
    </source>
</reference>
<comment type="caution">
    <text evidence="2">The sequence shown here is derived from an EMBL/GenBank/DDBJ whole genome shotgun (WGS) entry which is preliminary data.</text>
</comment>
<sequence length="90" mass="9702">MATHFIIVGMSDIGFGSNNRIQPKPGQSTDYGQRGAGASRGARSSDGRWSDFTSDLEGAFHRLRTLLAFDGANGPRKGIPSRGFYLNILV</sequence>
<dbReference type="EMBL" id="JABBNT010000002">
    <property type="protein sequence ID" value="NMM44519.1"/>
    <property type="molecule type" value="Genomic_DNA"/>
</dbReference>
<evidence type="ECO:0000313" key="2">
    <source>
        <dbReference type="EMBL" id="NMM44519.1"/>
    </source>
</evidence>
<protein>
    <submittedName>
        <fullName evidence="2">Uncharacterized protein</fullName>
    </submittedName>
</protein>
<proteinExistence type="predicted"/>
<dbReference type="Proteomes" id="UP000539372">
    <property type="component" value="Unassembled WGS sequence"/>
</dbReference>
<evidence type="ECO:0000313" key="3">
    <source>
        <dbReference type="Proteomes" id="UP000539372"/>
    </source>
</evidence>
<gene>
    <name evidence="2" type="ORF">HH303_08510</name>
</gene>
<dbReference type="AlphaFoldDB" id="A0A7Y0DZN7"/>
<feature type="compositionally biased region" description="Polar residues" evidence="1">
    <location>
        <begin position="16"/>
        <end position="31"/>
    </location>
</feature>
<organism evidence="2 3">
    <name type="scientific">Pacificispira spongiicola</name>
    <dbReference type="NCBI Taxonomy" id="2729598"/>
    <lineage>
        <taxon>Bacteria</taxon>
        <taxon>Pseudomonadati</taxon>
        <taxon>Pseudomonadota</taxon>
        <taxon>Alphaproteobacteria</taxon>
        <taxon>Rhodospirillales</taxon>
        <taxon>Rhodospirillaceae</taxon>
        <taxon>Pacificispira</taxon>
    </lineage>
</organism>
<dbReference type="RefSeq" id="WP_169624799.1">
    <property type="nucleotide sequence ID" value="NZ_JABBNT010000002.1"/>
</dbReference>